<protein>
    <submittedName>
        <fullName evidence="2">Uncharacterized protein</fullName>
    </submittedName>
</protein>
<dbReference type="PROSITE" id="PS50088">
    <property type="entry name" value="ANK_REPEAT"/>
    <property type="match status" value="2"/>
</dbReference>
<evidence type="ECO:0000256" key="1">
    <source>
        <dbReference type="PROSITE-ProRule" id="PRU00023"/>
    </source>
</evidence>
<gene>
    <name evidence="2" type="ORF">A1O5_10992</name>
</gene>
<feature type="non-terminal residue" evidence="2">
    <location>
        <position position="1"/>
    </location>
</feature>
<dbReference type="InterPro" id="IPR002110">
    <property type="entry name" value="Ankyrin_rpt"/>
</dbReference>
<dbReference type="SUPFAM" id="SSF48403">
    <property type="entry name" value="Ankyrin repeat"/>
    <property type="match status" value="1"/>
</dbReference>
<dbReference type="InterPro" id="IPR036770">
    <property type="entry name" value="Ankyrin_rpt-contain_sf"/>
</dbReference>
<evidence type="ECO:0000313" key="3">
    <source>
        <dbReference type="Proteomes" id="UP000019471"/>
    </source>
</evidence>
<dbReference type="EMBL" id="AMGX01000022">
    <property type="protein sequence ID" value="EXJ66015.1"/>
    <property type="molecule type" value="Genomic_DNA"/>
</dbReference>
<dbReference type="AlphaFoldDB" id="W9WLY5"/>
<comment type="caution">
    <text evidence="2">The sequence shown here is derived from an EMBL/GenBank/DDBJ whole genome shotgun (WGS) entry which is preliminary data.</text>
</comment>
<dbReference type="PANTHER" id="PTHR46224">
    <property type="entry name" value="ANKYRIN REPEAT FAMILY PROTEIN"/>
    <property type="match status" value="1"/>
</dbReference>
<evidence type="ECO:0000313" key="2">
    <source>
        <dbReference type="EMBL" id="EXJ66015.1"/>
    </source>
</evidence>
<dbReference type="PROSITE" id="PS50297">
    <property type="entry name" value="ANK_REP_REGION"/>
    <property type="match status" value="2"/>
</dbReference>
<name>W9WLY5_9EURO</name>
<feature type="repeat" description="ANK" evidence="1">
    <location>
        <begin position="102"/>
        <end position="134"/>
    </location>
</feature>
<dbReference type="STRING" id="1182543.W9WLY5"/>
<dbReference type="HOGENOM" id="CLU_1405561_0_0_1"/>
<accession>W9WLY5</accession>
<reference evidence="2 3" key="1">
    <citation type="submission" date="2013-03" db="EMBL/GenBank/DDBJ databases">
        <title>The Genome Sequence of Cladophialophora psammophila CBS 110553.</title>
        <authorList>
            <consortium name="The Broad Institute Genomics Platform"/>
            <person name="Cuomo C."/>
            <person name="de Hoog S."/>
            <person name="Gorbushina A."/>
            <person name="Walker B."/>
            <person name="Young S.K."/>
            <person name="Zeng Q."/>
            <person name="Gargeya S."/>
            <person name="Fitzgerald M."/>
            <person name="Haas B."/>
            <person name="Abouelleil A."/>
            <person name="Allen A.W."/>
            <person name="Alvarado L."/>
            <person name="Arachchi H.M."/>
            <person name="Berlin A.M."/>
            <person name="Chapman S.B."/>
            <person name="Gainer-Dewar J."/>
            <person name="Goldberg J."/>
            <person name="Griggs A."/>
            <person name="Gujja S."/>
            <person name="Hansen M."/>
            <person name="Howarth C."/>
            <person name="Imamovic A."/>
            <person name="Ireland A."/>
            <person name="Larimer J."/>
            <person name="McCowan C."/>
            <person name="Murphy C."/>
            <person name="Pearson M."/>
            <person name="Poon T.W."/>
            <person name="Priest M."/>
            <person name="Roberts A."/>
            <person name="Saif S."/>
            <person name="Shea T."/>
            <person name="Sisk P."/>
            <person name="Sykes S."/>
            <person name="Wortman J."/>
            <person name="Nusbaum C."/>
            <person name="Birren B."/>
        </authorList>
    </citation>
    <scope>NUCLEOTIDE SEQUENCE [LARGE SCALE GENOMIC DNA]</scope>
    <source>
        <strain evidence="2 3">CBS 110553</strain>
    </source>
</reference>
<dbReference type="Proteomes" id="UP000019471">
    <property type="component" value="Unassembled WGS sequence"/>
</dbReference>
<dbReference type="GeneID" id="19195682"/>
<dbReference type="InterPro" id="IPR051616">
    <property type="entry name" value="Cul2-RING_E3_ligase_SR"/>
</dbReference>
<dbReference type="SMART" id="SM00248">
    <property type="entry name" value="ANK"/>
    <property type="match status" value="5"/>
</dbReference>
<feature type="non-terminal residue" evidence="2">
    <location>
        <position position="194"/>
    </location>
</feature>
<dbReference type="Pfam" id="PF12796">
    <property type="entry name" value="Ank_2"/>
    <property type="match status" value="1"/>
</dbReference>
<dbReference type="OrthoDB" id="426293at2759"/>
<keyword evidence="3" id="KW-1185">Reference proteome</keyword>
<dbReference type="Pfam" id="PF00023">
    <property type="entry name" value="Ank"/>
    <property type="match status" value="1"/>
</dbReference>
<proteinExistence type="predicted"/>
<dbReference type="eggNOG" id="KOG4177">
    <property type="taxonomic scope" value="Eukaryota"/>
</dbReference>
<keyword evidence="1" id="KW-0040">ANK repeat</keyword>
<sequence length="194" mass="21733">DGENETPLFLAARNNYKSLFRHLLTSGANPRIKNLREESVLYVAATSGSDSILQMLLENEPELEGVDKLSLTVLYHAYIRHNNRAAELLLRHGANANSRHSNLPIALHIAARSGNESIVRLLLDYKADPDVVDEYGSTPLHYAAYMLDLEKLNFMRSRDLTALIGYLHATMNSSQEIYSLLTAHGADENSKDRK</sequence>
<dbReference type="RefSeq" id="XP_007749755.1">
    <property type="nucleotide sequence ID" value="XM_007751565.1"/>
</dbReference>
<feature type="repeat" description="ANK" evidence="1">
    <location>
        <begin position="3"/>
        <end position="35"/>
    </location>
</feature>
<dbReference type="Gene3D" id="1.25.40.20">
    <property type="entry name" value="Ankyrin repeat-containing domain"/>
    <property type="match status" value="1"/>
</dbReference>
<organism evidence="2 3">
    <name type="scientific">Cladophialophora psammophila CBS 110553</name>
    <dbReference type="NCBI Taxonomy" id="1182543"/>
    <lineage>
        <taxon>Eukaryota</taxon>
        <taxon>Fungi</taxon>
        <taxon>Dikarya</taxon>
        <taxon>Ascomycota</taxon>
        <taxon>Pezizomycotina</taxon>
        <taxon>Eurotiomycetes</taxon>
        <taxon>Chaetothyriomycetidae</taxon>
        <taxon>Chaetothyriales</taxon>
        <taxon>Herpotrichiellaceae</taxon>
        <taxon>Cladophialophora</taxon>
    </lineage>
</organism>